<comment type="caution">
    <text evidence="2">The sequence shown here is derived from an EMBL/GenBank/DDBJ whole genome shotgun (WGS) entry which is preliminary data.</text>
</comment>
<dbReference type="InterPro" id="IPR016181">
    <property type="entry name" value="Acyl_CoA_acyltransferase"/>
</dbReference>
<evidence type="ECO:0000313" key="2">
    <source>
        <dbReference type="EMBL" id="RKN81004.1"/>
    </source>
</evidence>
<proteinExistence type="predicted"/>
<dbReference type="InterPro" id="IPR000182">
    <property type="entry name" value="GNAT_dom"/>
</dbReference>
<evidence type="ECO:0000259" key="1">
    <source>
        <dbReference type="PROSITE" id="PS51186"/>
    </source>
</evidence>
<reference evidence="2 3" key="1">
    <citation type="submission" date="2018-10" db="EMBL/GenBank/DDBJ databases">
        <title>Ulvibacterium marinum gen. nov., sp. nov., a novel marine bacterium of the family Flavobacteriaceae, isolated from a culture of the green alga Ulva prolifera.</title>
        <authorList>
            <person name="Zhang Z."/>
        </authorList>
    </citation>
    <scope>NUCLEOTIDE SEQUENCE [LARGE SCALE GENOMIC DNA]</scope>
    <source>
        <strain evidence="2 3">CCMM003</strain>
    </source>
</reference>
<evidence type="ECO:0000313" key="3">
    <source>
        <dbReference type="Proteomes" id="UP000276603"/>
    </source>
</evidence>
<protein>
    <submittedName>
        <fullName evidence="2">N-acetyltransferase</fullName>
    </submittedName>
</protein>
<dbReference type="GO" id="GO:0016747">
    <property type="term" value="F:acyltransferase activity, transferring groups other than amino-acyl groups"/>
    <property type="evidence" value="ECO:0007669"/>
    <property type="project" value="InterPro"/>
</dbReference>
<dbReference type="Gene3D" id="3.40.630.30">
    <property type="match status" value="1"/>
</dbReference>
<dbReference type="InterPro" id="IPR053144">
    <property type="entry name" value="Acetyltransferase_Butenolide"/>
</dbReference>
<dbReference type="OrthoDB" id="3216107at2"/>
<dbReference type="PROSITE" id="PS51186">
    <property type="entry name" value="GNAT"/>
    <property type="match status" value="1"/>
</dbReference>
<organism evidence="2 3">
    <name type="scientific">Ulvibacterium marinum</name>
    <dbReference type="NCBI Taxonomy" id="2419782"/>
    <lineage>
        <taxon>Bacteria</taxon>
        <taxon>Pseudomonadati</taxon>
        <taxon>Bacteroidota</taxon>
        <taxon>Flavobacteriia</taxon>
        <taxon>Flavobacteriales</taxon>
        <taxon>Flavobacteriaceae</taxon>
        <taxon>Ulvibacterium</taxon>
    </lineage>
</organism>
<dbReference type="PANTHER" id="PTHR43233:SF1">
    <property type="entry name" value="FAMILY N-ACETYLTRANSFERASE, PUTATIVE (AFU_ORTHOLOGUE AFUA_6G03350)-RELATED"/>
    <property type="match status" value="1"/>
</dbReference>
<keyword evidence="2" id="KW-0808">Transferase</keyword>
<feature type="domain" description="N-acetyltransferase" evidence="1">
    <location>
        <begin position="3"/>
        <end position="138"/>
    </location>
</feature>
<dbReference type="EMBL" id="RBCJ01000002">
    <property type="protein sequence ID" value="RKN81004.1"/>
    <property type="molecule type" value="Genomic_DNA"/>
</dbReference>
<keyword evidence="3" id="KW-1185">Reference proteome</keyword>
<dbReference type="PANTHER" id="PTHR43233">
    <property type="entry name" value="FAMILY N-ACETYLTRANSFERASE, PUTATIVE (AFU_ORTHOLOGUE AFUA_6G03350)-RELATED"/>
    <property type="match status" value="1"/>
</dbReference>
<name>A0A3B0C972_9FLAO</name>
<accession>A0A3B0C972</accession>
<dbReference type="RefSeq" id="WP_120711159.1">
    <property type="nucleotide sequence ID" value="NZ_RBCJ01000002.1"/>
</dbReference>
<dbReference type="AlphaFoldDB" id="A0A3B0C972"/>
<dbReference type="Proteomes" id="UP000276603">
    <property type="component" value="Unassembled WGS sequence"/>
</dbReference>
<dbReference type="CDD" id="cd04301">
    <property type="entry name" value="NAT_SF"/>
    <property type="match status" value="1"/>
</dbReference>
<dbReference type="Pfam" id="PF13508">
    <property type="entry name" value="Acetyltransf_7"/>
    <property type="match status" value="1"/>
</dbReference>
<sequence length="138" mass="16162">MEGEFYIATEREKMDTPFIHKYLSENSYWAKGRTMELVLKSMENSLCFGVFNKNDQQVAFARLVTDYVVFAWLMDVFVDSEYASQGIGKMLVRHIVQLPELRNVNGIGLRTNDAHGFYEKFGFEKISEPQTWMLRKNK</sequence>
<gene>
    <name evidence="2" type="ORF">D7Z94_08610</name>
</gene>
<dbReference type="SUPFAM" id="SSF55729">
    <property type="entry name" value="Acyl-CoA N-acyltransferases (Nat)"/>
    <property type="match status" value="1"/>
</dbReference>